<dbReference type="STRING" id="1423796.FC24_GL001660"/>
<dbReference type="EMBL" id="AYYI01000044">
    <property type="protein sequence ID" value="KRM97212.1"/>
    <property type="molecule type" value="Genomic_DNA"/>
</dbReference>
<dbReference type="Pfam" id="PF02885">
    <property type="entry name" value="Glycos_trans_3N"/>
    <property type="match status" value="1"/>
</dbReference>
<dbReference type="AlphaFoldDB" id="A0A0R2DA20"/>
<dbReference type="InterPro" id="IPR035902">
    <property type="entry name" value="Nuc_phospho_transferase"/>
</dbReference>
<reference evidence="5 6" key="1">
    <citation type="journal article" date="2015" name="Genome Announc.">
        <title>Expanding the biotechnology potential of lactobacilli through comparative genomics of 213 strains and associated genera.</title>
        <authorList>
            <person name="Sun Z."/>
            <person name="Harris H.M."/>
            <person name="McCann A."/>
            <person name="Guo C."/>
            <person name="Argimon S."/>
            <person name="Zhang W."/>
            <person name="Yang X."/>
            <person name="Jeffery I.B."/>
            <person name="Cooney J.C."/>
            <person name="Kagawa T.F."/>
            <person name="Liu W."/>
            <person name="Song Y."/>
            <person name="Salvetti E."/>
            <person name="Wrobel A."/>
            <person name="Rasinkangas P."/>
            <person name="Parkhill J."/>
            <person name="Rea M.C."/>
            <person name="O'Sullivan O."/>
            <person name="Ritari J."/>
            <person name="Douillard F.P."/>
            <person name="Paul Ross R."/>
            <person name="Yang R."/>
            <person name="Briner A.E."/>
            <person name="Felis G.E."/>
            <person name="de Vos W.M."/>
            <person name="Barrangou R."/>
            <person name="Klaenhammer T.R."/>
            <person name="Caufield P.W."/>
            <person name="Cui Y."/>
            <person name="Zhang H."/>
            <person name="O'Toole P.W."/>
        </authorList>
    </citation>
    <scope>NUCLEOTIDE SEQUENCE [LARGE SCALE GENOMIC DNA]</scope>
    <source>
        <strain evidence="5 6">DSM 20253</strain>
    </source>
</reference>
<accession>A0A0R2DA20</accession>
<dbReference type="Gene3D" id="1.20.970.10">
    <property type="entry name" value="Transferase, Pyrimidine Nucleoside Phosphorylase, Chain C"/>
    <property type="match status" value="1"/>
</dbReference>
<dbReference type="PANTHER" id="PTHR10515">
    <property type="entry name" value="THYMIDINE PHOSPHORYLASE"/>
    <property type="match status" value="1"/>
</dbReference>
<keyword evidence="3" id="KW-0808">Transferase</keyword>
<dbReference type="GO" id="GO:0006213">
    <property type="term" value="P:pyrimidine nucleoside metabolic process"/>
    <property type="evidence" value="ECO:0007669"/>
    <property type="project" value="InterPro"/>
</dbReference>
<comment type="caution">
    <text evidence="5">The sequence shown here is derived from an EMBL/GenBank/DDBJ whole genome shotgun (WGS) entry which is preliminary data.</text>
</comment>
<dbReference type="SUPFAM" id="SSF47648">
    <property type="entry name" value="Nucleoside phosphorylase/phosphoribosyltransferase N-terminal domain"/>
    <property type="match status" value="1"/>
</dbReference>
<dbReference type="InterPro" id="IPR017459">
    <property type="entry name" value="Glycosyl_Trfase_fam3_N_dom"/>
</dbReference>
<proteinExistence type="inferred from homology"/>
<dbReference type="InterPro" id="IPR000053">
    <property type="entry name" value="Thymidine/pyrmidine_PPase"/>
</dbReference>
<evidence type="ECO:0000256" key="3">
    <source>
        <dbReference type="ARBA" id="ARBA00022679"/>
    </source>
</evidence>
<dbReference type="InterPro" id="IPR036566">
    <property type="entry name" value="PYNP-like_C_sf"/>
</dbReference>
<evidence type="ECO:0000256" key="1">
    <source>
        <dbReference type="ARBA" id="ARBA00006915"/>
    </source>
</evidence>
<dbReference type="Gene3D" id="3.90.1170.30">
    <property type="entry name" value="Pyrimidine nucleoside phosphorylase-like, C-terminal domain"/>
    <property type="match status" value="1"/>
</dbReference>
<dbReference type="InterPro" id="IPR013102">
    <property type="entry name" value="PYNP_C"/>
</dbReference>
<gene>
    <name evidence="5" type="ORF">FC24_GL001660</name>
</gene>
<dbReference type="PANTHER" id="PTHR10515:SF0">
    <property type="entry name" value="THYMIDINE PHOSPHORYLASE"/>
    <property type="match status" value="1"/>
</dbReference>
<dbReference type="GO" id="GO:0006206">
    <property type="term" value="P:pyrimidine nucleobase metabolic process"/>
    <property type="evidence" value="ECO:0007669"/>
    <property type="project" value="InterPro"/>
</dbReference>
<evidence type="ECO:0000259" key="4">
    <source>
        <dbReference type="SMART" id="SM00941"/>
    </source>
</evidence>
<evidence type="ECO:0000313" key="6">
    <source>
        <dbReference type="Proteomes" id="UP000051638"/>
    </source>
</evidence>
<dbReference type="Pfam" id="PF07831">
    <property type="entry name" value="PYNP_C"/>
    <property type="match status" value="1"/>
</dbReference>
<name>A0A0R2DA20_9LACO</name>
<dbReference type="PATRIC" id="fig|1423796.3.peg.1688"/>
<dbReference type="GO" id="GO:0004645">
    <property type="term" value="F:1,4-alpha-oligoglucan phosphorylase activity"/>
    <property type="evidence" value="ECO:0007669"/>
    <property type="project" value="InterPro"/>
</dbReference>
<evidence type="ECO:0000313" key="5">
    <source>
        <dbReference type="EMBL" id="KRM97212.1"/>
    </source>
</evidence>
<evidence type="ECO:0000256" key="2">
    <source>
        <dbReference type="ARBA" id="ARBA00022676"/>
    </source>
</evidence>
<sequence length="431" mass="45553">MSLQLIDLINKRRRAEKLTTAEIKFITKAMVTKKMSVAQIGAFLDTFNDHEMSSTTELTDLTMALAYSGGIYDLSQLPGVKVACLSTGGLGDKTALVVLPLVASLGIPIFQMMAPLKQSTTLLKKLAAVPELKINLSANEFVTTLQQVGLVAATPVSELAPLQQQLTKLEVETGTATLSALMTSRLLSLPIAAGADALVLDIKTGNHGLNLNQARQLAQQVVTVGSEVGRRTLAVISDLNQPVGAAIGASWEIREVVETLQGHGPADLRELALSLGAQLALLGGYQGTAADARTQLTASLENGQALAKFKDWLTAQKANLDFISKPELLPAAPNKTMVRAPQTGYIAAWDMAQLAQLQQQLGSTAGVGFILDKKIGAPVKAGENLMTIYSDQTDAQAAAKLAQQAPVIAAEAPETHLLYDVIDSNDVPTAE</sequence>
<dbReference type="InterPro" id="IPR036320">
    <property type="entry name" value="Glycosyl_Trfase_fam3_N_dom_sf"/>
</dbReference>
<dbReference type="Gene3D" id="3.40.1030.10">
    <property type="entry name" value="Nucleoside phosphorylase/phosphoribosyltransferase catalytic domain"/>
    <property type="match status" value="1"/>
</dbReference>
<organism evidence="5 6">
    <name type="scientific">Loigolactobacillus rennini DSM 20253</name>
    <dbReference type="NCBI Taxonomy" id="1423796"/>
    <lineage>
        <taxon>Bacteria</taxon>
        <taxon>Bacillati</taxon>
        <taxon>Bacillota</taxon>
        <taxon>Bacilli</taxon>
        <taxon>Lactobacillales</taxon>
        <taxon>Lactobacillaceae</taxon>
        <taxon>Loigolactobacillus</taxon>
    </lineage>
</organism>
<comment type="similarity">
    <text evidence="1">Belongs to the thymidine/pyrimidine-nucleoside phosphorylase family.</text>
</comment>
<feature type="domain" description="Pyrimidine nucleoside phosphorylase C-terminal" evidence="4">
    <location>
        <begin position="345"/>
        <end position="409"/>
    </location>
</feature>
<dbReference type="RefSeq" id="WP_235807340.1">
    <property type="nucleotide sequence ID" value="NZ_AYYI01000044.1"/>
</dbReference>
<dbReference type="SUPFAM" id="SSF54680">
    <property type="entry name" value="Pyrimidine nucleoside phosphorylase C-terminal domain"/>
    <property type="match status" value="1"/>
</dbReference>
<keyword evidence="6" id="KW-1185">Reference proteome</keyword>
<dbReference type="GO" id="GO:0005829">
    <property type="term" value="C:cytosol"/>
    <property type="evidence" value="ECO:0007669"/>
    <property type="project" value="TreeGrafter"/>
</dbReference>
<keyword evidence="2" id="KW-0328">Glycosyltransferase</keyword>
<dbReference type="Proteomes" id="UP000051638">
    <property type="component" value="Unassembled WGS sequence"/>
</dbReference>
<dbReference type="SUPFAM" id="SSF52418">
    <property type="entry name" value="Nucleoside phosphorylase/phosphoribosyltransferase catalytic domain"/>
    <property type="match status" value="1"/>
</dbReference>
<dbReference type="GO" id="GO:0016763">
    <property type="term" value="F:pentosyltransferase activity"/>
    <property type="evidence" value="ECO:0007669"/>
    <property type="project" value="InterPro"/>
</dbReference>
<protein>
    <submittedName>
        <fullName evidence="5">Pyrimidine-nucleoside phosphorylase</fullName>
    </submittedName>
</protein>
<dbReference type="SMART" id="SM00941">
    <property type="entry name" value="PYNP_C"/>
    <property type="match status" value="1"/>
</dbReference>